<protein>
    <submittedName>
        <fullName evidence="4">Uncharacterized protein LOC106071374 isoform X1</fullName>
    </submittedName>
</protein>
<keyword evidence="3" id="KW-1185">Reference proteome</keyword>
<organism evidence="3 4">
    <name type="scientific">Biomphalaria glabrata</name>
    <name type="common">Bloodfluke planorb</name>
    <name type="synonym">Freshwater snail</name>
    <dbReference type="NCBI Taxonomy" id="6526"/>
    <lineage>
        <taxon>Eukaryota</taxon>
        <taxon>Metazoa</taxon>
        <taxon>Spiralia</taxon>
        <taxon>Lophotrochozoa</taxon>
        <taxon>Mollusca</taxon>
        <taxon>Gastropoda</taxon>
        <taxon>Heterobranchia</taxon>
        <taxon>Euthyneura</taxon>
        <taxon>Panpulmonata</taxon>
        <taxon>Hygrophila</taxon>
        <taxon>Lymnaeoidea</taxon>
        <taxon>Planorbidae</taxon>
        <taxon>Biomphalaria</taxon>
    </lineage>
</organism>
<name>A0A9W3B7P6_BIOGL</name>
<dbReference type="AlphaFoldDB" id="A0A9W3B7P6"/>
<keyword evidence="1" id="KW-0472">Membrane</keyword>
<gene>
    <name evidence="4" type="primary">LOC106071374</name>
</gene>
<dbReference type="OrthoDB" id="6050552at2759"/>
<accession>A0A9W3B7P6</accession>
<feature type="signal peptide" evidence="2">
    <location>
        <begin position="1"/>
        <end position="19"/>
    </location>
</feature>
<dbReference type="GeneID" id="106071374"/>
<dbReference type="RefSeq" id="XP_055895589.1">
    <property type="nucleotide sequence ID" value="XM_056039614.1"/>
</dbReference>
<evidence type="ECO:0000313" key="3">
    <source>
        <dbReference type="Proteomes" id="UP001165740"/>
    </source>
</evidence>
<dbReference type="Gene3D" id="2.170.300.10">
    <property type="entry name" value="Tie2 ligand-binding domain superfamily"/>
    <property type="match status" value="2"/>
</dbReference>
<keyword evidence="2" id="KW-0732">Signal</keyword>
<sequence length="902" mass="102724">MFLVSHLVYWYCVLHLVSSLISQSLLREISIGKPTRTSTRYLEDQQYKISNSSFIHCKTMMFDVYGRNPQYDVDFKNVFPVVQINISGVATEFTNLSVYIDTSFCANVTFTPGLYVSLTFQCIQYLKGRMLGIRSSSIFHLCSLQVHSCTDGFTGPDCRSHCDYGMFGVGCSQACNCYKGSECDALTGHCPDGCQNAYGDENVGCIFKILDSPARNIDRMQFTPSPVVNIFSNPRTDIYESILMTNYRHSLFSSQLKVEHTDNCITVYNTSRLTLTVNYARVVYLEGVIVHHSWIECVLPLFVFLLVDDKICGETRFLDRPPSSAQRYICQHKGLQGTKIQIFYITPKATQHGIIIMGICGLGILECATGFYGPRCHLLCHCMSTGCDSHTGVSWRGLCYPHYTGSNCASYNIAYNRSFKVRFYSKEKQYNYLPHYQLDFFYGSKNAWLSWWSVELDRIYQVNSITLHLLKDDTLRELLVEVYDSEGLEYRPPFSSKEFWSGFPCQVFYPNVDSTLEIMCPSVSRSLLVVMTLVNIPDIFAIIDYKIWECAEGTFGEKCLQVCRCKNETEICDKITGYCESGCKDGHRLVVGKGCVPLKKPGYEIIQPTDCHCNSGGCTPGTHLCTDGCKPGWTGLSCNFTCSYLTYGPDCVHRCDDMCQKSEIENEICSPDTGVCLHGCLKGFSGVRCEYGREFARPEDTSSMAYSTKVTIITLVICAIIILFGGFLCKFFWMKMNKEEDDMYKYRELTMKRETSKDVNDQILRDHMDYHENYLKRDMLLKAQSADVDANIQFPEHISDKLMRKNAFDLKKIAVPKVEQQRPAGQGKPLGQDHEQQDSDVKVALWVLSQNFEEFIQRRKERLANYQGNILEIQESLYSIPKVDIEGDIHDLYDEIAPLELP</sequence>
<dbReference type="Proteomes" id="UP001165740">
    <property type="component" value="Chromosome 8"/>
</dbReference>
<keyword evidence="1" id="KW-0812">Transmembrane</keyword>
<dbReference type="PANTHER" id="PTHR26391">
    <property type="entry name" value="INACTIVE TYROSINE-PROTEIN KINASE 7"/>
    <property type="match status" value="1"/>
</dbReference>
<evidence type="ECO:0000313" key="4">
    <source>
        <dbReference type="RefSeq" id="XP_055895589.1"/>
    </source>
</evidence>
<reference evidence="4" key="1">
    <citation type="submission" date="2025-08" db="UniProtKB">
        <authorList>
            <consortium name="RefSeq"/>
        </authorList>
    </citation>
    <scope>IDENTIFICATION</scope>
</reference>
<proteinExistence type="predicted"/>
<keyword evidence="1" id="KW-1133">Transmembrane helix</keyword>
<dbReference type="PANTHER" id="PTHR26391:SF18">
    <property type="entry name" value="PROTEIN KINASE RECEPTOR TIE-1, PUTATIVE-RELATED"/>
    <property type="match status" value="1"/>
</dbReference>
<feature type="transmembrane region" description="Helical" evidence="1">
    <location>
        <begin position="712"/>
        <end position="733"/>
    </location>
</feature>
<evidence type="ECO:0000256" key="1">
    <source>
        <dbReference type="SAM" id="Phobius"/>
    </source>
</evidence>
<evidence type="ECO:0000256" key="2">
    <source>
        <dbReference type="SAM" id="SignalP"/>
    </source>
</evidence>
<feature type="chain" id="PRO_5040795609" evidence="2">
    <location>
        <begin position="20"/>
        <end position="902"/>
    </location>
</feature>